<sequence>MVFAVDLEIWPAAVAAALSVDTLIHPVDTLITRIQSPNFSTQYKSASGAFRRSLFRNLYQGFGPTLVAGLPASAGFWAVYEKLKTSSERAKERGQLRGVPLPLLHAASSAVGELVSCAIMSPAEVLKQNAQVQQQQSTSFAGRGGAASPRGNQTMAVLRKFITRPTKLWTGYPMMVASYLPGVSITMTLYEYIKEGLLSSQGGQAQQSISTLFGIAGLSAGIASGCTSCLLVPIDVIKTRMRLLAGSQVSSPAMPAFSFSANSVAASQPGVRWQTPRNVTFLSVTKETLRVEGARGLFRGLGLTSVAATVGSALYFGIYESTKLYIRGLSGGPANNQGSELYLS</sequence>
<protein>
    <submittedName>
        <fullName evidence="1">Uncharacterized protein</fullName>
    </submittedName>
</protein>
<organism evidence="1 2">
    <name type="scientific">Trichothecium roseum</name>
    <dbReference type="NCBI Taxonomy" id="47278"/>
    <lineage>
        <taxon>Eukaryota</taxon>
        <taxon>Fungi</taxon>
        <taxon>Dikarya</taxon>
        <taxon>Ascomycota</taxon>
        <taxon>Pezizomycotina</taxon>
        <taxon>Sordariomycetes</taxon>
        <taxon>Hypocreomycetidae</taxon>
        <taxon>Hypocreales</taxon>
        <taxon>Hypocreales incertae sedis</taxon>
        <taxon>Trichothecium</taxon>
    </lineage>
</organism>
<gene>
    <name evidence="1" type="ORF">N3K66_001494</name>
</gene>
<proteinExistence type="predicted"/>
<reference evidence="1" key="1">
    <citation type="submission" date="2022-10" db="EMBL/GenBank/DDBJ databases">
        <title>Complete Genome of Trichothecium roseum strain YXFP-22015, a Plant Pathogen Isolated from Citrus.</title>
        <authorList>
            <person name="Wang Y."/>
            <person name="Zhu L."/>
        </authorList>
    </citation>
    <scope>NUCLEOTIDE SEQUENCE</scope>
    <source>
        <strain evidence="1">YXFP-22015</strain>
    </source>
</reference>
<evidence type="ECO:0000313" key="2">
    <source>
        <dbReference type="Proteomes" id="UP001163324"/>
    </source>
</evidence>
<accession>A0ACC0VGL0</accession>
<comment type="caution">
    <text evidence="1">The sequence shown here is derived from an EMBL/GenBank/DDBJ whole genome shotgun (WGS) entry which is preliminary data.</text>
</comment>
<dbReference type="EMBL" id="CM047940">
    <property type="protein sequence ID" value="KAI9904965.1"/>
    <property type="molecule type" value="Genomic_DNA"/>
</dbReference>
<name>A0ACC0VGL0_9HYPO</name>
<keyword evidence="2" id="KW-1185">Reference proteome</keyword>
<evidence type="ECO:0000313" key="1">
    <source>
        <dbReference type="EMBL" id="KAI9904965.1"/>
    </source>
</evidence>
<dbReference type="Proteomes" id="UP001163324">
    <property type="component" value="Chromosome 1"/>
</dbReference>